<evidence type="ECO:0000313" key="1">
    <source>
        <dbReference type="EMBL" id="KAA1130914.1"/>
    </source>
</evidence>
<reference evidence="1 2" key="1">
    <citation type="submission" date="2019-05" db="EMBL/GenBank/DDBJ databases">
        <title>Emergence of the Ug99 lineage of the wheat stem rust pathogen through somatic hybridization.</title>
        <authorList>
            <person name="Li F."/>
            <person name="Upadhyaya N.M."/>
            <person name="Sperschneider J."/>
            <person name="Matny O."/>
            <person name="Nguyen-Phuc H."/>
            <person name="Mago R."/>
            <person name="Raley C."/>
            <person name="Miller M.E."/>
            <person name="Silverstein K.A.T."/>
            <person name="Henningsen E."/>
            <person name="Hirsch C.D."/>
            <person name="Visser B."/>
            <person name="Pretorius Z.A."/>
            <person name="Steffenson B.J."/>
            <person name="Schwessinger B."/>
            <person name="Dodds P.N."/>
            <person name="Figueroa M."/>
        </authorList>
    </citation>
    <scope>NUCLEOTIDE SEQUENCE [LARGE SCALE GENOMIC DNA]</scope>
    <source>
        <strain evidence="1 2">Ug99</strain>
    </source>
</reference>
<dbReference type="Proteomes" id="UP000325313">
    <property type="component" value="Unassembled WGS sequence"/>
</dbReference>
<sequence>MALHEICTLDEPLSTINAASAICRLPDLRHSARSAGSRGVTEHFDCQRLLGPVMGSWAQPTRGLRYDLPISEPGLFDSAAG</sequence>
<dbReference type="EMBL" id="VDEP01000105">
    <property type="protein sequence ID" value="KAA1130914.1"/>
    <property type="molecule type" value="Genomic_DNA"/>
</dbReference>
<dbReference type="AlphaFoldDB" id="A0A5B0S2K8"/>
<organism evidence="1 2">
    <name type="scientific">Puccinia graminis f. sp. tritici</name>
    <dbReference type="NCBI Taxonomy" id="56615"/>
    <lineage>
        <taxon>Eukaryota</taxon>
        <taxon>Fungi</taxon>
        <taxon>Dikarya</taxon>
        <taxon>Basidiomycota</taxon>
        <taxon>Pucciniomycotina</taxon>
        <taxon>Pucciniomycetes</taxon>
        <taxon>Pucciniales</taxon>
        <taxon>Pucciniaceae</taxon>
        <taxon>Puccinia</taxon>
    </lineage>
</organism>
<gene>
    <name evidence="1" type="ORF">PGTUg99_006332</name>
</gene>
<protein>
    <submittedName>
        <fullName evidence="1">Uncharacterized protein</fullName>
    </submittedName>
</protein>
<comment type="caution">
    <text evidence="1">The sequence shown here is derived from an EMBL/GenBank/DDBJ whole genome shotgun (WGS) entry which is preliminary data.</text>
</comment>
<name>A0A5B0S2K8_PUCGR</name>
<proteinExistence type="predicted"/>
<evidence type="ECO:0000313" key="2">
    <source>
        <dbReference type="Proteomes" id="UP000325313"/>
    </source>
</evidence>
<accession>A0A5B0S2K8</accession>